<feature type="chain" id="PRO_5008388952" description="Lipoprotein" evidence="2">
    <location>
        <begin position="26"/>
        <end position="71"/>
    </location>
</feature>
<sequence length="71" mass="7686">MKTIRNGLMVSALGALLLSGCSSFKSQGLACVDGKAMKKEAHHTERQTTTNMPSGLFDPYSSNLNHWDTSL</sequence>
<keyword evidence="2" id="KW-0732">Signal</keyword>
<evidence type="ECO:0008006" key="5">
    <source>
        <dbReference type="Google" id="ProtNLM"/>
    </source>
</evidence>
<evidence type="ECO:0000313" key="4">
    <source>
        <dbReference type="Proteomes" id="UP000078062"/>
    </source>
</evidence>
<name>A0A1A9HD39_HELPX</name>
<protein>
    <recommendedName>
        <fullName evidence="5">Lipoprotein</fullName>
    </recommendedName>
</protein>
<feature type="compositionally biased region" description="Polar residues" evidence="1">
    <location>
        <begin position="60"/>
        <end position="71"/>
    </location>
</feature>
<evidence type="ECO:0000256" key="2">
    <source>
        <dbReference type="SAM" id="SignalP"/>
    </source>
</evidence>
<reference evidence="3 4" key="1">
    <citation type="submission" date="2014-04" db="EMBL/GenBank/DDBJ databases">
        <title>Detecting global and local adaptation in a worldwide sample of Helicobacter pylori genomes.</title>
        <authorList>
            <person name="Montano V."/>
            <person name="Didelot X."/>
            <person name="Foll M."/>
            <person name="Linz B."/>
            <person name="Reinhardt R."/>
            <person name="Suerbaum S."/>
            <person name="Moodley Y."/>
            <person name="Jensen J.D."/>
        </authorList>
    </citation>
    <scope>NUCLEOTIDE SEQUENCE [LARGE SCALE GENOMIC DNA]</scope>
    <source>
        <strain evidence="3 4">K26A1</strain>
    </source>
</reference>
<dbReference type="Proteomes" id="UP000078062">
    <property type="component" value="Chromosome"/>
</dbReference>
<proteinExistence type="predicted"/>
<dbReference type="PATRIC" id="fig|210.2441.peg.58"/>
<evidence type="ECO:0000313" key="3">
    <source>
        <dbReference type="EMBL" id="ANH47702.1"/>
    </source>
</evidence>
<dbReference type="EMBL" id="CP011486">
    <property type="protein sequence ID" value="ANH47702.1"/>
    <property type="molecule type" value="Genomic_DNA"/>
</dbReference>
<accession>A0A1A9HD39</accession>
<dbReference type="RefSeq" id="WP_000849482.1">
    <property type="nucleotide sequence ID" value="NZ_CP011486.1"/>
</dbReference>
<feature type="signal peptide" evidence="2">
    <location>
        <begin position="1"/>
        <end position="25"/>
    </location>
</feature>
<evidence type="ECO:0000256" key="1">
    <source>
        <dbReference type="SAM" id="MobiDB-lite"/>
    </source>
</evidence>
<organism evidence="3 4">
    <name type="scientific">Helicobacter pylori</name>
    <name type="common">Campylobacter pylori</name>
    <dbReference type="NCBI Taxonomy" id="210"/>
    <lineage>
        <taxon>Bacteria</taxon>
        <taxon>Pseudomonadati</taxon>
        <taxon>Campylobacterota</taxon>
        <taxon>Epsilonproteobacteria</taxon>
        <taxon>Campylobacterales</taxon>
        <taxon>Helicobacteraceae</taxon>
        <taxon>Helicobacter</taxon>
    </lineage>
</organism>
<feature type="region of interest" description="Disordered" evidence="1">
    <location>
        <begin position="41"/>
        <end position="71"/>
    </location>
</feature>
<dbReference type="PROSITE" id="PS51257">
    <property type="entry name" value="PROKAR_LIPOPROTEIN"/>
    <property type="match status" value="1"/>
</dbReference>
<dbReference type="AlphaFoldDB" id="A0A1A9HD39"/>
<gene>
    <name evidence="3" type="ORF">AA977_00300</name>
</gene>